<reference evidence="1 2" key="1">
    <citation type="submission" date="2019-02" db="EMBL/GenBank/DDBJ databases">
        <title>Draft Genome Sequences of Six Type Strains of the Genus Massilia.</title>
        <authorList>
            <person name="Miess H."/>
            <person name="Frediansyhah A."/>
            <person name="Gross H."/>
        </authorList>
    </citation>
    <scope>NUCLEOTIDE SEQUENCE [LARGE SCALE GENOMIC DNA]</scope>
    <source>
        <strain evidence="1 2">DSM 17473</strain>
    </source>
</reference>
<dbReference type="AlphaFoldDB" id="A0A4V0Z356"/>
<dbReference type="OrthoDB" id="8777664at2"/>
<protein>
    <submittedName>
        <fullName evidence="1">Uncharacterized protein</fullName>
    </submittedName>
</protein>
<name>A0A4V0Z356_9BURK</name>
<dbReference type="Proteomes" id="UP000290637">
    <property type="component" value="Chromosome"/>
</dbReference>
<dbReference type="KEGG" id="plue:EWM63_04130"/>
<evidence type="ECO:0000313" key="2">
    <source>
        <dbReference type="Proteomes" id="UP000290637"/>
    </source>
</evidence>
<dbReference type="RefSeq" id="WP_130185409.1">
    <property type="nucleotide sequence ID" value="NZ_CP035913.1"/>
</dbReference>
<organism evidence="1 2">
    <name type="scientific">Pseudoduganella lutea</name>
    <dbReference type="NCBI Taxonomy" id="321985"/>
    <lineage>
        <taxon>Bacteria</taxon>
        <taxon>Pseudomonadati</taxon>
        <taxon>Pseudomonadota</taxon>
        <taxon>Betaproteobacteria</taxon>
        <taxon>Burkholderiales</taxon>
        <taxon>Oxalobacteraceae</taxon>
        <taxon>Telluria group</taxon>
        <taxon>Pseudoduganella</taxon>
    </lineage>
</organism>
<proteinExistence type="predicted"/>
<dbReference type="EMBL" id="CP035913">
    <property type="protein sequence ID" value="QBE62273.1"/>
    <property type="molecule type" value="Genomic_DNA"/>
</dbReference>
<evidence type="ECO:0000313" key="1">
    <source>
        <dbReference type="EMBL" id="QBE62273.1"/>
    </source>
</evidence>
<sequence>MNEADLSDTEMVVTVLQALQEEMTADLADLESRIREGTGDIRAEATDGDGEQAELRTARTAIHSGLASIREVLGWIEWIAETDPESKVSIAAQPLPTELTFPIH</sequence>
<accession>A0A4V0Z356</accession>
<gene>
    <name evidence="1" type="ORF">EWM63_04130</name>
</gene>
<keyword evidence="2" id="KW-1185">Reference proteome</keyword>